<feature type="region of interest" description="Disordered" evidence="1">
    <location>
        <begin position="27"/>
        <end position="48"/>
    </location>
</feature>
<dbReference type="EMBL" id="BARV01007028">
    <property type="protein sequence ID" value="GAI18282.1"/>
    <property type="molecule type" value="Genomic_DNA"/>
</dbReference>
<name>X1LG35_9ZZZZ</name>
<organism evidence="2">
    <name type="scientific">marine sediment metagenome</name>
    <dbReference type="NCBI Taxonomy" id="412755"/>
    <lineage>
        <taxon>unclassified sequences</taxon>
        <taxon>metagenomes</taxon>
        <taxon>ecological metagenomes</taxon>
    </lineage>
</organism>
<proteinExistence type="predicted"/>
<dbReference type="AlphaFoldDB" id="X1LG35"/>
<evidence type="ECO:0000313" key="2">
    <source>
        <dbReference type="EMBL" id="GAI18282.1"/>
    </source>
</evidence>
<gene>
    <name evidence="2" type="ORF">S06H3_14377</name>
</gene>
<protein>
    <recommendedName>
        <fullName evidence="3">Hypervirulence associated protein TUDOR domain-containing protein</fullName>
    </recommendedName>
</protein>
<comment type="caution">
    <text evidence="2">The sequence shown here is derived from an EMBL/GenBank/DDBJ whole genome shotgun (WGS) entry which is preliminary data.</text>
</comment>
<sequence>MPQVGQEVSTRSGKAKVVSVNPLKETVTVERDNSTKELPVDQLSENPG</sequence>
<reference evidence="2" key="1">
    <citation type="journal article" date="2014" name="Front. Microbiol.">
        <title>High frequency of phylogenetically diverse reductive dehalogenase-homologous genes in deep subseafloor sedimentary metagenomes.</title>
        <authorList>
            <person name="Kawai M."/>
            <person name="Futagami T."/>
            <person name="Toyoda A."/>
            <person name="Takaki Y."/>
            <person name="Nishi S."/>
            <person name="Hori S."/>
            <person name="Arai W."/>
            <person name="Tsubouchi T."/>
            <person name="Morono Y."/>
            <person name="Uchiyama I."/>
            <person name="Ito T."/>
            <person name="Fujiyama A."/>
            <person name="Inagaki F."/>
            <person name="Takami H."/>
        </authorList>
    </citation>
    <scope>NUCLEOTIDE SEQUENCE</scope>
    <source>
        <strain evidence="2">Expedition CK06-06</strain>
    </source>
</reference>
<feature type="compositionally biased region" description="Basic and acidic residues" evidence="1">
    <location>
        <begin position="27"/>
        <end position="39"/>
    </location>
</feature>
<evidence type="ECO:0000256" key="1">
    <source>
        <dbReference type="SAM" id="MobiDB-lite"/>
    </source>
</evidence>
<accession>X1LG35</accession>
<evidence type="ECO:0008006" key="3">
    <source>
        <dbReference type="Google" id="ProtNLM"/>
    </source>
</evidence>